<dbReference type="PANTHER" id="PTHR12801:SF115">
    <property type="entry name" value="FI18136P1-RELATED"/>
    <property type="match status" value="1"/>
</dbReference>
<keyword evidence="3" id="KW-0540">Nuclease</keyword>
<proteinExistence type="inferred from homology"/>
<sequence>MKNKPKAYDSKDKLRKTKTKKDLEKTCKKNVVKRLEVAFFGHRNIFLKDIHNFIVNLRIGKYILRNEIFEIKNNECLNNLIIVIIPNLSNFYIKDISTDNVFNKLQKNNNFRKIHTENCVRNNCSNIIFKSLGVSVLKNKRKFNFQNNFNIDKYLLTKDQMIINKYPTESDNYMNFENIEYNKWEKQIYDMHKYLSKTMNSTYVVYLNTYTAQNDENECNRNVIGDEEKDLNENIKENDISQKNIFTDEHIKLYTEVLEKLLKVSKQNKNQLKGSVSISNQNNDCVNSLDKEVQETAEQENNEKNENPNMMNLGLVINDKMNEIDHLKYKDLNDMKMREANNLCSNVSNNNEKENKDKNKSENYIGEFDLDNIFSIDCEMCETINNQRELTKITVVDAYMNIVYDSYVVPDNKITNYLTLYSGINESTLENVKTKLKDVQENLKKFLNNKSILIGHSLENDLHALKISHPYVIDTSIIYSNSNYFSKPSLFQLSKKYLNIIMKRENGHNSIDDAKISMFLALKKISELDTNDFHCYFQPLSFFLNKANFKDIKNNIIYDEDITYKYEKNMCIFDSKNKYIEERVPKNFLRNCFHCICENDDECTENLILNIKNKNKIKNYLLILREYENLCNEKIYNCIKNVNNKDFKVEDNEKIFEIPTRVEANDTLNKLSANIEKIYNNMDKNDALILLSFNNNYLAEEKVKETFFLAKDIFYSQVDINDKLNNINEKINSIEKMMNKKKKSNDCSSNHFYEFLHLLYTYDKYVVHYLNENKTNDKNIYIMNSLTNLKNNLIINNKKREFNGWFSILLKN</sequence>
<gene>
    <name evidence="8" type="ORF">PGAL8A_00248200</name>
</gene>
<evidence type="ECO:0000256" key="5">
    <source>
        <dbReference type="ARBA" id="ARBA00022839"/>
    </source>
</evidence>
<dbReference type="GO" id="GO:0004527">
    <property type="term" value="F:exonuclease activity"/>
    <property type="evidence" value="ECO:0007669"/>
    <property type="project" value="UniProtKB-KW"/>
</dbReference>
<evidence type="ECO:0000259" key="7">
    <source>
        <dbReference type="SMART" id="SM00479"/>
    </source>
</evidence>
<dbReference type="RefSeq" id="XP_028527896.1">
    <property type="nucleotide sequence ID" value="XM_028671223.1"/>
</dbReference>
<evidence type="ECO:0000256" key="2">
    <source>
        <dbReference type="ARBA" id="ARBA00006357"/>
    </source>
</evidence>
<evidence type="ECO:0000313" key="8">
    <source>
        <dbReference type="EMBL" id="CRG95083.1"/>
    </source>
</evidence>
<dbReference type="SMART" id="SM00479">
    <property type="entry name" value="EXOIII"/>
    <property type="match status" value="1"/>
</dbReference>
<dbReference type="InterPro" id="IPR034922">
    <property type="entry name" value="REX1-like_exo"/>
</dbReference>
<evidence type="ECO:0000256" key="3">
    <source>
        <dbReference type="ARBA" id="ARBA00022722"/>
    </source>
</evidence>
<dbReference type="InterPro" id="IPR036397">
    <property type="entry name" value="RNaseH_sf"/>
</dbReference>
<comment type="similarity">
    <text evidence="2">Belongs to the REXO1/REXO3 family.</text>
</comment>
<dbReference type="VEuPathDB" id="PlasmoDB:PGAL8A_00248200"/>
<evidence type="ECO:0000313" key="9">
    <source>
        <dbReference type="Proteomes" id="UP000220797"/>
    </source>
</evidence>
<evidence type="ECO:0000256" key="4">
    <source>
        <dbReference type="ARBA" id="ARBA00022801"/>
    </source>
</evidence>
<dbReference type="InterPro" id="IPR047021">
    <property type="entry name" value="REXO1/3/4-like"/>
</dbReference>
<comment type="subcellular location">
    <subcellularLocation>
        <location evidence="1">Nucleus</location>
    </subcellularLocation>
</comment>
<dbReference type="GO" id="GO:0010629">
    <property type="term" value="P:negative regulation of gene expression"/>
    <property type="evidence" value="ECO:0007669"/>
    <property type="project" value="UniProtKB-ARBA"/>
</dbReference>
<keyword evidence="9" id="KW-1185">Reference proteome</keyword>
<dbReference type="EMBL" id="CVMV01000032">
    <property type="protein sequence ID" value="CRG95083.1"/>
    <property type="molecule type" value="Genomic_DNA"/>
</dbReference>
<dbReference type="AlphaFoldDB" id="A0A1J1GVP1"/>
<organism evidence="8 9">
    <name type="scientific">Plasmodium gallinaceum</name>
    <dbReference type="NCBI Taxonomy" id="5849"/>
    <lineage>
        <taxon>Eukaryota</taxon>
        <taxon>Sar</taxon>
        <taxon>Alveolata</taxon>
        <taxon>Apicomplexa</taxon>
        <taxon>Aconoidasida</taxon>
        <taxon>Haemosporida</taxon>
        <taxon>Plasmodiidae</taxon>
        <taxon>Plasmodium</taxon>
        <taxon>Plasmodium (Haemamoeba)</taxon>
    </lineage>
</organism>
<name>A0A1J1GVP1_PLAGA</name>
<accession>A0A1J1GVP1</accession>
<dbReference type="PANTHER" id="PTHR12801">
    <property type="entry name" value="RNA EXONUCLEASE REXO1 / RECO3 FAMILY MEMBER-RELATED"/>
    <property type="match status" value="1"/>
</dbReference>
<evidence type="ECO:0000256" key="6">
    <source>
        <dbReference type="ARBA" id="ARBA00023242"/>
    </source>
</evidence>
<keyword evidence="6" id="KW-0539">Nucleus</keyword>
<dbReference type="CDD" id="cd06145">
    <property type="entry name" value="REX1_like"/>
    <property type="match status" value="1"/>
</dbReference>
<dbReference type="InterPro" id="IPR013520">
    <property type="entry name" value="Ribonucl_H"/>
</dbReference>
<dbReference type="InterPro" id="IPR012337">
    <property type="entry name" value="RNaseH-like_sf"/>
</dbReference>
<feature type="domain" description="Exonuclease" evidence="7">
    <location>
        <begin position="372"/>
        <end position="530"/>
    </location>
</feature>
<comment type="caution">
    <text evidence="8">The sequence shown here is derived from an EMBL/GenBank/DDBJ whole genome shotgun (WGS) entry which is preliminary data.</text>
</comment>
<dbReference type="Gene3D" id="3.30.420.10">
    <property type="entry name" value="Ribonuclease H-like superfamily/Ribonuclease H"/>
    <property type="match status" value="1"/>
</dbReference>
<dbReference type="OrthoDB" id="8191639at2759"/>
<dbReference type="Proteomes" id="UP000220797">
    <property type="component" value="Unassembled WGS sequence"/>
</dbReference>
<dbReference type="GO" id="GO:0003676">
    <property type="term" value="F:nucleic acid binding"/>
    <property type="evidence" value="ECO:0007669"/>
    <property type="project" value="InterPro"/>
</dbReference>
<protein>
    <submittedName>
        <fullName evidence="8">Exoribonuclease, putative</fullName>
    </submittedName>
</protein>
<dbReference type="GO" id="GO:0005634">
    <property type="term" value="C:nucleus"/>
    <property type="evidence" value="ECO:0007669"/>
    <property type="project" value="UniProtKB-SubCell"/>
</dbReference>
<dbReference type="OMA" id="REYENLC"/>
<keyword evidence="5" id="KW-0269">Exonuclease</keyword>
<dbReference type="FunFam" id="3.30.420.10:FF:000031">
    <property type="entry name" value="RNA exonuclease 1"/>
    <property type="match status" value="1"/>
</dbReference>
<keyword evidence="4" id="KW-0378">Hydrolase</keyword>
<dbReference type="SUPFAM" id="SSF53098">
    <property type="entry name" value="Ribonuclease H-like"/>
    <property type="match status" value="1"/>
</dbReference>
<evidence type="ECO:0000256" key="1">
    <source>
        <dbReference type="ARBA" id="ARBA00004123"/>
    </source>
</evidence>
<dbReference type="GeneID" id="39731010"/>
<reference evidence="8" key="1">
    <citation type="submission" date="2015-04" db="EMBL/GenBank/DDBJ databases">
        <authorList>
            <consortium name="Pathogen Informatics"/>
        </authorList>
    </citation>
    <scope>NUCLEOTIDE SEQUENCE [LARGE SCALE GENOMIC DNA]</scope>
    <source>
        <strain evidence="8">8A</strain>
    </source>
</reference>